<dbReference type="PROSITE" id="PS00630">
    <property type="entry name" value="IMP_2"/>
    <property type="match status" value="1"/>
</dbReference>
<evidence type="ECO:0000256" key="1">
    <source>
        <dbReference type="ARBA" id="ARBA00009759"/>
    </source>
</evidence>
<evidence type="ECO:0000313" key="6">
    <source>
        <dbReference type="EMBL" id="TFU05677.1"/>
    </source>
</evidence>
<name>A0A4Y9EPZ3_9SPHN</name>
<feature type="binding site" evidence="5">
    <location>
        <position position="89"/>
    </location>
    <ligand>
        <name>Mg(2+)</name>
        <dbReference type="ChEBI" id="CHEBI:18420"/>
        <label>1</label>
        <note>catalytic</note>
    </ligand>
</feature>
<dbReference type="Gene3D" id="3.30.540.10">
    <property type="entry name" value="Fructose-1,6-Bisphosphatase, subunit A, domain 1"/>
    <property type="match status" value="1"/>
</dbReference>
<keyword evidence="3" id="KW-0378">Hydrolase</keyword>
<comment type="caution">
    <text evidence="6">The sequence shown here is derived from an EMBL/GenBank/DDBJ whole genome shotgun (WGS) entry which is preliminary data.</text>
</comment>
<protein>
    <submittedName>
        <fullName evidence="6">3'(2'),5'-bisphosphate nucleotidase CysQ</fullName>
    </submittedName>
</protein>
<dbReference type="Proteomes" id="UP000297737">
    <property type="component" value="Unassembled WGS sequence"/>
</dbReference>
<dbReference type="GO" id="GO:0046872">
    <property type="term" value="F:metal ion binding"/>
    <property type="evidence" value="ECO:0007669"/>
    <property type="project" value="UniProtKB-KW"/>
</dbReference>
<organism evidence="6 7">
    <name type="scientific">Glacieibacterium arshaanense</name>
    <dbReference type="NCBI Taxonomy" id="2511025"/>
    <lineage>
        <taxon>Bacteria</taxon>
        <taxon>Pseudomonadati</taxon>
        <taxon>Pseudomonadota</taxon>
        <taxon>Alphaproteobacteria</taxon>
        <taxon>Sphingomonadales</taxon>
        <taxon>Sphingosinicellaceae</taxon>
        <taxon>Glacieibacterium</taxon>
    </lineage>
</organism>
<dbReference type="EMBL" id="SIHO01000001">
    <property type="protein sequence ID" value="TFU05677.1"/>
    <property type="molecule type" value="Genomic_DNA"/>
</dbReference>
<gene>
    <name evidence="6" type="ORF">EUV02_01190</name>
</gene>
<dbReference type="GO" id="GO:0007165">
    <property type="term" value="P:signal transduction"/>
    <property type="evidence" value="ECO:0007669"/>
    <property type="project" value="TreeGrafter"/>
</dbReference>
<evidence type="ECO:0000256" key="2">
    <source>
        <dbReference type="ARBA" id="ARBA00022723"/>
    </source>
</evidence>
<dbReference type="RefSeq" id="WP_135244402.1">
    <property type="nucleotide sequence ID" value="NZ_SIHO01000001.1"/>
</dbReference>
<dbReference type="SUPFAM" id="SSF56655">
    <property type="entry name" value="Carbohydrate phosphatase"/>
    <property type="match status" value="1"/>
</dbReference>
<dbReference type="Pfam" id="PF00459">
    <property type="entry name" value="Inositol_P"/>
    <property type="match status" value="1"/>
</dbReference>
<dbReference type="InterPro" id="IPR020550">
    <property type="entry name" value="Inositol_monophosphatase_CS"/>
</dbReference>
<dbReference type="PROSITE" id="PS00629">
    <property type="entry name" value="IMP_1"/>
    <property type="match status" value="1"/>
</dbReference>
<feature type="binding site" evidence="5">
    <location>
        <position position="87"/>
    </location>
    <ligand>
        <name>Mg(2+)</name>
        <dbReference type="ChEBI" id="CHEBI:18420"/>
        <label>1</label>
        <note>catalytic</note>
    </ligand>
</feature>
<reference evidence="6 7" key="1">
    <citation type="submission" date="2019-02" db="EMBL/GenBank/DDBJ databases">
        <title>Polymorphobacter sp. isolated from the lake at the Tibet of China.</title>
        <authorList>
            <person name="Li A."/>
        </authorList>
    </citation>
    <scope>NUCLEOTIDE SEQUENCE [LARGE SCALE GENOMIC DNA]</scope>
    <source>
        <strain evidence="6 7">DJ1R-1</strain>
    </source>
</reference>
<evidence type="ECO:0000256" key="4">
    <source>
        <dbReference type="ARBA" id="ARBA00022842"/>
    </source>
</evidence>
<sequence length="275" mass="28917">MPDTQAADRALLVDAARTAGELAASLFDRNVRSWDKSPGNPVSDADIAVDSFLKRRLIEARPDYGWLSEETADDAARRDRRRVWVVDPIDGTRDFLRGRSGWAVSIALVEDGVAVLGALAAPIRGQLFVATRGAGATLNNAPMAVSGRSALAGLSMPIDPQGLTAPFWPEPWDAVAVEKPNSLALRIAKVASGEADAFLEGRSISEWDIAAAALLLTEAGGTVSDRNGAALAFNRASPTVHGLVAATPALHAEVARRLGAGIAALSAVRREALNR</sequence>
<keyword evidence="4 5" id="KW-0460">Magnesium</keyword>
<comment type="cofactor">
    <cofactor evidence="5">
        <name>Mg(2+)</name>
        <dbReference type="ChEBI" id="CHEBI:18420"/>
    </cofactor>
</comment>
<dbReference type="InterPro" id="IPR020583">
    <property type="entry name" value="Inositol_monoP_metal-BS"/>
</dbReference>
<feature type="binding site" evidence="5">
    <location>
        <position position="90"/>
    </location>
    <ligand>
        <name>Mg(2+)</name>
        <dbReference type="ChEBI" id="CHEBI:18420"/>
        <label>2</label>
    </ligand>
</feature>
<evidence type="ECO:0000256" key="3">
    <source>
        <dbReference type="ARBA" id="ARBA00022801"/>
    </source>
</evidence>
<comment type="similarity">
    <text evidence="1">Belongs to the inositol monophosphatase superfamily.</text>
</comment>
<dbReference type="Gene3D" id="3.40.190.80">
    <property type="match status" value="1"/>
</dbReference>
<dbReference type="PRINTS" id="PR00377">
    <property type="entry name" value="IMPHPHTASES"/>
</dbReference>
<dbReference type="PANTHER" id="PTHR20854">
    <property type="entry name" value="INOSITOL MONOPHOSPHATASE"/>
    <property type="match status" value="1"/>
</dbReference>
<feature type="binding site" evidence="5">
    <location>
        <position position="208"/>
    </location>
    <ligand>
        <name>Mg(2+)</name>
        <dbReference type="ChEBI" id="CHEBI:18420"/>
        <label>1</label>
        <note>catalytic</note>
    </ligand>
</feature>
<dbReference type="CDD" id="cd01638">
    <property type="entry name" value="CysQ"/>
    <property type="match status" value="1"/>
</dbReference>
<dbReference type="GO" id="GO:0006020">
    <property type="term" value="P:inositol metabolic process"/>
    <property type="evidence" value="ECO:0007669"/>
    <property type="project" value="TreeGrafter"/>
</dbReference>
<dbReference type="PANTHER" id="PTHR20854:SF4">
    <property type="entry name" value="INOSITOL-1-MONOPHOSPHATASE-RELATED"/>
    <property type="match status" value="1"/>
</dbReference>
<dbReference type="GO" id="GO:0008934">
    <property type="term" value="F:inositol monophosphate 1-phosphatase activity"/>
    <property type="evidence" value="ECO:0007669"/>
    <property type="project" value="TreeGrafter"/>
</dbReference>
<dbReference type="InterPro" id="IPR000760">
    <property type="entry name" value="Inositol_monophosphatase-like"/>
</dbReference>
<accession>A0A4Y9EPZ3</accession>
<evidence type="ECO:0000256" key="5">
    <source>
        <dbReference type="PIRSR" id="PIRSR600760-2"/>
    </source>
</evidence>
<proteinExistence type="inferred from homology"/>
<evidence type="ECO:0000313" key="7">
    <source>
        <dbReference type="Proteomes" id="UP000297737"/>
    </source>
</evidence>
<dbReference type="OrthoDB" id="9785695at2"/>
<dbReference type="AlphaFoldDB" id="A0A4Y9EPZ3"/>
<dbReference type="GO" id="GO:0046854">
    <property type="term" value="P:phosphatidylinositol phosphate biosynthetic process"/>
    <property type="evidence" value="ECO:0007669"/>
    <property type="project" value="InterPro"/>
</dbReference>
<keyword evidence="7" id="KW-1185">Reference proteome</keyword>
<keyword evidence="2 5" id="KW-0479">Metal-binding</keyword>
<feature type="binding site" evidence="5">
    <location>
        <position position="69"/>
    </location>
    <ligand>
        <name>Mg(2+)</name>
        <dbReference type="ChEBI" id="CHEBI:18420"/>
        <label>1</label>
        <note>catalytic</note>
    </ligand>
</feature>